<keyword evidence="6" id="KW-1185">Reference proteome</keyword>
<dbReference type="Gene3D" id="2.20.140.20">
    <property type="match status" value="1"/>
</dbReference>
<evidence type="ECO:0000313" key="6">
    <source>
        <dbReference type="Proteomes" id="UP001623330"/>
    </source>
</evidence>
<evidence type="ECO:0000256" key="2">
    <source>
        <dbReference type="ARBA" id="ARBA00010743"/>
    </source>
</evidence>
<gene>
    <name evidence="4" type="primary">MED20</name>
    <name evidence="5" type="ORF">RNJ44_00718</name>
</gene>
<evidence type="ECO:0000256" key="3">
    <source>
        <dbReference type="ARBA" id="ARBA00023242"/>
    </source>
</evidence>
<sequence>MSAVIFIERATPGTLTEFKDLLAKQLLEVREPWSLDVRTYRTQVKDDPNRDRLLYSLTFSHHDRKTVLMRDGHGMVLAGASNEVAAPELRTCSTGFSEPIDQLLSSKLSNMWTQRQVIRGDAGEALLITGGVTVRIVNLFTSTGFKGLLIELDQSEGLGGDVGSSNGVEPVVQLLKEMGVKDYKVAGPQDDSRYDDQPIYKLAELYIKVLEY</sequence>
<organism evidence="5 6">
    <name type="scientific">Nakaseomyces bracarensis</name>
    <dbReference type="NCBI Taxonomy" id="273131"/>
    <lineage>
        <taxon>Eukaryota</taxon>
        <taxon>Fungi</taxon>
        <taxon>Dikarya</taxon>
        <taxon>Ascomycota</taxon>
        <taxon>Saccharomycotina</taxon>
        <taxon>Saccharomycetes</taxon>
        <taxon>Saccharomycetales</taxon>
        <taxon>Saccharomycetaceae</taxon>
        <taxon>Nakaseomyces</taxon>
    </lineage>
</organism>
<dbReference type="EMBL" id="JBEVYD010000008">
    <property type="protein sequence ID" value="KAL3231079.1"/>
    <property type="molecule type" value="Genomic_DNA"/>
</dbReference>
<comment type="caution">
    <text evidence="5">The sequence shown here is derived from an EMBL/GenBank/DDBJ whole genome shotgun (WGS) entry which is preliminary data.</text>
</comment>
<comment type="subcellular location">
    <subcellularLocation>
        <location evidence="1 4">Nucleus</location>
    </subcellularLocation>
</comment>
<evidence type="ECO:0000256" key="4">
    <source>
        <dbReference type="RuleBase" id="RU364152"/>
    </source>
</evidence>
<name>A0ABR4NS41_9SACH</name>
<protein>
    <recommendedName>
        <fullName evidence="4">Mediator of RNA polymerase II transcription subunit 20</fullName>
    </recommendedName>
    <alternativeName>
        <fullName evidence="4">Mediator complex subunit 20</fullName>
    </alternativeName>
</protein>
<dbReference type="Pfam" id="PF08612">
    <property type="entry name" value="Med20"/>
    <property type="match status" value="1"/>
</dbReference>
<evidence type="ECO:0000256" key="1">
    <source>
        <dbReference type="ARBA" id="ARBA00004123"/>
    </source>
</evidence>
<proteinExistence type="inferred from homology"/>
<comment type="similarity">
    <text evidence="2 4">Belongs to the Mediator complex subunit 20 family.</text>
</comment>
<reference evidence="5 6" key="1">
    <citation type="submission" date="2024-05" db="EMBL/GenBank/DDBJ databases">
        <title>Long read based assembly of the Candida bracarensis genome reveals expanded adhesin content.</title>
        <authorList>
            <person name="Marcet-Houben M."/>
            <person name="Ksiezopolska E."/>
            <person name="Gabaldon T."/>
        </authorList>
    </citation>
    <scope>NUCLEOTIDE SEQUENCE [LARGE SCALE GENOMIC DNA]</scope>
    <source>
        <strain evidence="5 6">CBM6</strain>
    </source>
</reference>
<comment type="subunit">
    <text evidence="4">Component of the Mediator complex.</text>
</comment>
<keyword evidence="4" id="KW-0804">Transcription</keyword>
<evidence type="ECO:0000313" key="5">
    <source>
        <dbReference type="EMBL" id="KAL3231079.1"/>
    </source>
</evidence>
<dbReference type="InterPro" id="IPR013921">
    <property type="entry name" value="Mediator_Med20"/>
</dbReference>
<dbReference type="Proteomes" id="UP001623330">
    <property type="component" value="Unassembled WGS sequence"/>
</dbReference>
<keyword evidence="3 4" id="KW-0539">Nucleus</keyword>
<keyword evidence="4" id="KW-0805">Transcription regulation</keyword>
<keyword evidence="4" id="KW-0010">Activator</keyword>
<accession>A0ABR4NS41</accession>
<comment type="function">
    <text evidence="4">Component of the Mediator complex, a coactivator involved in the regulated transcription of nearly all RNA polymerase II-dependent genes. Mediator functions as a bridge to convey information from gene-specific regulatory proteins to the basal RNA polymerase II transcription machinery. Mediator is recruited to promoters by direct interactions with regulatory proteins and serves as a scaffold for the assembly of a functional preinitiation complex with RNA polymerase II and the general transcription factors.</text>
</comment>